<proteinExistence type="predicted"/>
<accession>A0A504YY46</accession>
<organism evidence="2 3">
    <name type="scientific">Fasciola gigantica</name>
    <name type="common">Giant liver fluke</name>
    <dbReference type="NCBI Taxonomy" id="46835"/>
    <lineage>
        <taxon>Eukaryota</taxon>
        <taxon>Metazoa</taxon>
        <taxon>Spiralia</taxon>
        <taxon>Lophotrochozoa</taxon>
        <taxon>Platyhelminthes</taxon>
        <taxon>Trematoda</taxon>
        <taxon>Digenea</taxon>
        <taxon>Plagiorchiida</taxon>
        <taxon>Echinostomata</taxon>
        <taxon>Echinostomatoidea</taxon>
        <taxon>Fasciolidae</taxon>
        <taxon>Fasciola</taxon>
    </lineage>
</organism>
<gene>
    <name evidence="2" type="ORF">FGIG_00259</name>
</gene>
<dbReference type="EMBL" id="SUNJ01002005">
    <property type="protein sequence ID" value="TPP66333.1"/>
    <property type="molecule type" value="Genomic_DNA"/>
</dbReference>
<keyword evidence="1" id="KW-0732">Signal</keyword>
<dbReference type="Proteomes" id="UP000316759">
    <property type="component" value="Unassembled WGS sequence"/>
</dbReference>
<reference evidence="2 3" key="1">
    <citation type="submission" date="2019-04" db="EMBL/GenBank/DDBJ databases">
        <title>Annotation for the trematode Fasciola gigantica.</title>
        <authorList>
            <person name="Choi Y.-J."/>
        </authorList>
    </citation>
    <scope>NUCLEOTIDE SEQUENCE [LARGE SCALE GENOMIC DNA]</scope>
    <source>
        <strain evidence="2">Uganda_cow_1</strain>
    </source>
</reference>
<name>A0A504YY46_FASGI</name>
<protein>
    <submittedName>
        <fullName evidence="2">Uncharacterized protein</fullName>
    </submittedName>
</protein>
<evidence type="ECO:0000313" key="2">
    <source>
        <dbReference type="EMBL" id="TPP66333.1"/>
    </source>
</evidence>
<evidence type="ECO:0000313" key="3">
    <source>
        <dbReference type="Proteomes" id="UP000316759"/>
    </source>
</evidence>
<sequence>MVLSEKWVIFSLLIVFATAFPEGCDVPACSCDAFGNSVELMAENLPRSDVFAEPTERKCFISLPNHLEMFVLNAWFPLTAFT</sequence>
<keyword evidence="3" id="KW-1185">Reference proteome</keyword>
<evidence type="ECO:0000256" key="1">
    <source>
        <dbReference type="SAM" id="SignalP"/>
    </source>
</evidence>
<feature type="signal peptide" evidence="1">
    <location>
        <begin position="1"/>
        <end position="19"/>
    </location>
</feature>
<dbReference type="AlphaFoldDB" id="A0A504YY46"/>
<comment type="caution">
    <text evidence="2">The sequence shown here is derived from an EMBL/GenBank/DDBJ whole genome shotgun (WGS) entry which is preliminary data.</text>
</comment>
<feature type="chain" id="PRO_5021461682" evidence="1">
    <location>
        <begin position="20"/>
        <end position="82"/>
    </location>
</feature>